<evidence type="ECO:0000256" key="1">
    <source>
        <dbReference type="SAM" id="SignalP"/>
    </source>
</evidence>
<dbReference type="Proteomes" id="UP000663419">
    <property type="component" value="Chromosome 3"/>
</dbReference>
<proteinExistence type="predicted"/>
<dbReference type="AlphaFoldDB" id="A0A8A1LKE4"/>
<name>A0A8A1LKE4_AJEC8</name>
<evidence type="ECO:0000313" key="3">
    <source>
        <dbReference type="Proteomes" id="UP000663419"/>
    </source>
</evidence>
<dbReference type="VEuPathDB" id="FungiDB:I7I53_02478"/>
<keyword evidence="1" id="KW-0732">Signal</keyword>
<protein>
    <submittedName>
        <fullName evidence="2">Uncharacterized protein</fullName>
    </submittedName>
</protein>
<sequence>MFFFGIIIFTLCNLSICISDTLSSACMRLPWKILFNQSLRWRDLELIISSISCIAVFTT</sequence>
<accession>A0A8A1LKE4</accession>
<gene>
    <name evidence="2" type="ORF">I7I53_02478</name>
</gene>
<organism evidence="2 3">
    <name type="scientific">Ajellomyces capsulatus (strain H88)</name>
    <name type="common">Darling's disease fungus</name>
    <name type="synonym">Histoplasma capsulatum</name>
    <dbReference type="NCBI Taxonomy" id="544711"/>
    <lineage>
        <taxon>Eukaryota</taxon>
        <taxon>Fungi</taxon>
        <taxon>Dikarya</taxon>
        <taxon>Ascomycota</taxon>
        <taxon>Pezizomycotina</taxon>
        <taxon>Eurotiomycetes</taxon>
        <taxon>Eurotiomycetidae</taxon>
        <taxon>Onygenales</taxon>
        <taxon>Ajellomycetaceae</taxon>
        <taxon>Histoplasma</taxon>
    </lineage>
</organism>
<dbReference type="EMBL" id="CP069104">
    <property type="protein sequence ID" value="QSS54808.1"/>
    <property type="molecule type" value="Genomic_DNA"/>
</dbReference>
<feature type="signal peptide" evidence="1">
    <location>
        <begin position="1"/>
        <end position="19"/>
    </location>
</feature>
<reference evidence="2" key="1">
    <citation type="submission" date="2021-01" db="EMBL/GenBank/DDBJ databases">
        <title>Chromosome-level genome assembly of a human fungal pathogen reveals clustering of transcriptionally co-regulated genes.</title>
        <authorList>
            <person name="Voorhies M."/>
            <person name="Cohen S."/>
            <person name="Shea T.P."/>
            <person name="Petrus S."/>
            <person name="Munoz J.F."/>
            <person name="Poplawski S."/>
            <person name="Goldman W.E."/>
            <person name="Michael T."/>
            <person name="Cuomo C.A."/>
            <person name="Sil A."/>
            <person name="Beyhan S."/>
        </authorList>
    </citation>
    <scope>NUCLEOTIDE SEQUENCE</scope>
    <source>
        <strain evidence="2">H88</strain>
    </source>
</reference>
<feature type="chain" id="PRO_5034662736" evidence="1">
    <location>
        <begin position="20"/>
        <end position="59"/>
    </location>
</feature>
<evidence type="ECO:0000313" key="2">
    <source>
        <dbReference type="EMBL" id="QSS54808.1"/>
    </source>
</evidence>